<evidence type="ECO:0000256" key="3">
    <source>
        <dbReference type="SAM" id="MobiDB-lite"/>
    </source>
</evidence>
<organism evidence="5 6">
    <name type="scientific">Paspalum notatum var. saurae</name>
    <dbReference type="NCBI Taxonomy" id="547442"/>
    <lineage>
        <taxon>Eukaryota</taxon>
        <taxon>Viridiplantae</taxon>
        <taxon>Streptophyta</taxon>
        <taxon>Embryophyta</taxon>
        <taxon>Tracheophyta</taxon>
        <taxon>Spermatophyta</taxon>
        <taxon>Magnoliopsida</taxon>
        <taxon>Liliopsida</taxon>
        <taxon>Poales</taxon>
        <taxon>Poaceae</taxon>
        <taxon>PACMAD clade</taxon>
        <taxon>Panicoideae</taxon>
        <taxon>Andropogonodae</taxon>
        <taxon>Paspaleae</taxon>
        <taxon>Paspalinae</taxon>
        <taxon>Paspalum</taxon>
    </lineage>
</organism>
<dbReference type="InterPro" id="IPR036397">
    <property type="entry name" value="RNaseH_sf"/>
</dbReference>
<feature type="domain" description="3'-5' exonuclease" evidence="4">
    <location>
        <begin position="58"/>
        <end position="198"/>
    </location>
</feature>
<dbReference type="InterPro" id="IPR012337">
    <property type="entry name" value="RNaseH-like_sf"/>
</dbReference>
<protein>
    <recommendedName>
        <fullName evidence="4">3'-5' exonuclease domain-containing protein</fullName>
    </recommendedName>
</protein>
<sequence>MNGTYGYDTDVLMDDGTVIHTTVTNSGDAVKLFLQEIRATTDPSSSAWTPSGTSSKTTRTRKKKRTHRMAVLQLCVGRRCLIFQIVRANYVPAVLGAFLGCPDHRFVGVAVDGDIRRLRDDCGLAVADAMDLRHLAAEVLSRPELKKAGLKTLTREVMGVVIGKEKEVTMSKWDQHLTLEQVQYASIDAFVSYEVGRRLLTGRDSQSGPSSQQFTNRQPDSRSCVLAAAMNGTYGYDADVVMDDGTVIHTTVTNSGDAVKRFLREIHAAAAADLPGQQRPLIVGLDTEWRAVFVEGNKKQTHRMAVLQLCVGRRCLVFQIIRANYVPAVLGAFLACPDHRFVGVAVDGDVRRLRDDCGLAVANAVDLRHLAAEVLSRPELRKAGLKTLTREVMGVVIGKEKEVTMSKWEQDLTLEQVQYASIDAFVSYEVGRRLLTGHELPP</sequence>
<proteinExistence type="predicted"/>
<dbReference type="GO" id="GO:0008408">
    <property type="term" value="F:3'-5' exonuclease activity"/>
    <property type="evidence" value="ECO:0007669"/>
    <property type="project" value="InterPro"/>
</dbReference>
<keyword evidence="6" id="KW-1185">Reference proteome</keyword>
<evidence type="ECO:0000313" key="6">
    <source>
        <dbReference type="Proteomes" id="UP001341281"/>
    </source>
</evidence>
<dbReference type="GO" id="GO:0006139">
    <property type="term" value="P:nucleobase-containing compound metabolic process"/>
    <property type="evidence" value="ECO:0007669"/>
    <property type="project" value="InterPro"/>
</dbReference>
<dbReference type="EMBL" id="CP144748">
    <property type="protein sequence ID" value="WVZ69408.1"/>
    <property type="molecule type" value="Genomic_DNA"/>
</dbReference>
<dbReference type="CDD" id="cd06141">
    <property type="entry name" value="WRN_exo"/>
    <property type="match status" value="2"/>
</dbReference>
<evidence type="ECO:0000256" key="2">
    <source>
        <dbReference type="ARBA" id="ARBA00022801"/>
    </source>
</evidence>
<evidence type="ECO:0000313" key="5">
    <source>
        <dbReference type="EMBL" id="WVZ69408.1"/>
    </source>
</evidence>
<keyword evidence="1" id="KW-0540">Nuclease</keyword>
<dbReference type="GO" id="GO:0005737">
    <property type="term" value="C:cytoplasm"/>
    <property type="evidence" value="ECO:0007669"/>
    <property type="project" value="TreeGrafter"/>
</dbReference>
<evidence type="ECO:0000256" key="1">
    <source>
        <dbReference type="ARBA" id="ARBA00022722"/>
    </source>
</evidence>
<dbReference type="Proteomes" id="UP001341281">
    <property type="component" value="Chromosome 04"/>
</dbReference>
<dbReference type="AlphaFoldDB" id="A0AAQ3T9K4"/>
<dbReference type="PANTHER" id="PTHR13620">
    <property type="entry name" value="3-5 EXONUCLEASE"/>
    <property type="match status" value="1"/>
</dbReference>
<dbReference type="PANTHER" id="PTHR13620:SF123">
    <property type="entry name" value="OS11G0222320 PROTEIN"/>
    <property type="match status" value="1"/>
</dbReference>
<feature type="domain" description="3'-5' exonuclease" evidence="4">
    <location>
        <begin position="282"/>
        <end position="433"/>
    </location>
</feature>
<dbReference type="InterPro" id="IPR051132">
    <property type="entry name" value="3-5_Exonuclease_domain"/>
</dbReference>
<gene>
    <name evidence="5" type="ORF">U9M48_018197</name>
</gene>
<dbReference type="GO" id="GO:0005634">
    <property type="term" value="C:nucleus"/>
    <property type="evidence" value="ECO:0007669"/>
    <property type="project" value="TreeGrafter"/>
</dbReference>
<dbReference type="Pfam" id="PF01612">
    <property type="entry name" value="DNA_pol_A_exo1"/>
    <property type="match status" value="2"/>
</dbReference>
<reference evidence="5 6" key="1">
    <citation type="submission" date="2024-02" db="EMBL/GenBank/DDBJ databases">
        <title>High-quality chromosome-scale genome assembly of Pensacola bahiagrass (Paspalum notatum Flugge var. saurae).</title>
        <authorList>
            <person name="Vega J.M."/>
            <person name="Podio M."/>
            <person name="Orjuela J."/>
            <person name="Siena L.A."/>
            <person name="Pessino S.C."/>
            <person name="Combes M.C."/>
            <person name="Mariac C."/>
            <person name="Albertini E."/>
            <person name="Pupilli F."/>
            <person name="Ortiz J.P.A."/>
            <person name="Leblanc O."/>
        </authorList>
    </citation>
    <scope>NUCLEOTIDE SEQUENCE [LARGE SCALE GENOMIC DNA]</scope>
    <source>
        <strain evidence="5">R1</strain>
        <tissue evidence="5">Leaf</tissue>
    </source>
</reference>
<evidence type="ECO:0000259" key="4">
    <source>
        <dbReference type="Pfam" id="PF01612"/>
    </source>
</evidence>
<feature type="region of interest" description="Disordered" evidence="3">
    <location>
        <begin position="42"/>
        <end position="64"/>
    </location>
</feature>
<dbReference type="InterPro" id="IPR002562">
    <property type="entry name" value="3'-5'_exonuclease_dom"/>
</dbReference>
<dbReference type="Gene3D" id="3.30.420.10">
    <property type="entry name" value="Ribonuclease H-like superfamily/Ribonuclease H"/>
    <property type="match status" value="2"/>
</dbReference>
<dbReference type="FunFam" id="3.30.420.10:FF:000054">
    <property type="entry name" value="Werner Syndrome-like exonuclease"/>
    <property type="match status" value="1"/>
</dbReference>
<dbReference type="SUPFAM" id="SSF53098">
    <property type="entry name" value="Ribonuclease H-like"/>
    <property type="match status" value="2"/>
</dbReference>
<accession>A0AAQ3T9K4</accession>
<keyword evidence="2" id="KW-0378">Hydrolase</keyword>
<dbReference type="GO" id="GO:0003676">
    <property type="term" value="F:nucleic acid binding"/>
    <property type="evidence" value="ECO:0007669"/>
    <property type="project" value="InterPro"/>
</dbReference>
<feature type="compositionally biased region" description="Low complexity" evidence="3">
    <location>
        <begin position="43"/>
        <end position="57"/>
    </location>
</feature>
<name>A0AAQ3T9K4_PASNO</name>